<evidence type="ECO:0000256" key="4">
    <source>
        <dbReference type="ARBA" id="ARBA00012096"/>
    </source>
</evidence>
<dbReference type="Gene3D" id="3.40.50.1100">
    <property type="match status" value="2"/>
</dbReference>
<feature type="domain" description="Tryptophan synthase beta chain-like PALP" evidence="9">
    <location>
        <begin position="23"/>
        <end position="303"/>
    </location>
</feature>
<dbReference type="GO" id="GO:0004794">
    <property type="term" value="F:threonine deaminase activity"/>
    <property type="evidence" value="ECO:0007669"/>
    <property type="project" value="UniProtKB-EC"/>
</dbReference>
<sequence length="315" mass="31697">MTGTALPAEVGRQAVRSAAEIIAPHVRRTPVLRVATGSAVVTIKAESLQVTGSFKVRGALNTVLGAELSADGVVTASGGNHAIAVAYAAQRRGTPCRVYVPEICPPVKRRKIAELGADLVVGGLVYAECAEAAAEWAARTGALDVHAFDRESVIAGQGTVGAELQEQHPAADTVLVPVGGGGLVAGIAAWYGDTARVVGVEPESCPTLTTALAVGEPVDVSTGGRAADSLGARRVGRLALATAVRHGLRTVTVDDAAILAAQRFLLERVGLLVEPGGATAFAAVLSGAYRPADGEQVAVVASGSNADLAALVPAG</sequence>
<gene>
    <name evidence="10" type="ORF">CLV43_105101</name>
</gene>
<comment type="function">
    <text evidence="7">Catalyzes the anaerobic formation of alpha-ketobutyrate and ammonia from threonine in a two-step reaction. The first step involved a dehydration of threonine and a production of enamine intermediates (aminocrotonate), which tautomerizes to its imine form (iminobutyrate). Both intermediates are unstable and short-lived. The second step is the nonenzymatic hydrolysis of the enamine/imine intermediates to form 2-ketobutyrate and free ammonia. In the low water environment of the cell, the second step is accelerated by RidA.</text>
</comment>
<comment type="similarity">
    <text evidence="3">Belongs to the serine/threonine dehydratase family.</text>
</comment>
<dbReference type="OrthoDB" id="4408011at2"/>
<dbReference type="PANTHER" id="PTHR48078:SF6">
    <property type="entry name" value="L-THREONINE DEHYDRATASE CATABOLIC TDCB"/>
    <property type="match status" value="1"/>
</dbReference>
<reference evidence="10 11" key="1">
    <citation type="submission" date="2018-03" db="EMBL/GenBank/DDBJ databases">
        <title>Genomic Encyclopedia of Archaeal and Bacterial Type Strains, Phase II (KMG-II): from individual species to whole genera.</title>
        <authorList>
            <person name="Goeker M."/>
        </authorList>
    </citation>
    <scope>NUCLEOTIDE SEQUENCE [LARGE SCALE GENOMIC DNA]</scope>
    <source>
        <strain evidence="10 11">DSM 44720</strain>
    </source>
</reference>
<dbReference type="RefSeq" id="WP_106188387.1">
    <property type="nucleotide sequence ID" value="NZ_PVTF01000005.1"/>
</dbReference>
<dbReference type="InterPro" id="IPR050147">
    <property type="entry name" value="Ser/Thr_Dehydratase"/>
</dbReference>
<keyword evidence="11" id="KW-1185">Reference proteome</keyword>
<dbReference type="PANTHER" id="PTHR48078">
    <property type="entry name" value="THREONINE DEHYDRATASE, MITOCHONDRIAL-RELATED"/>
    <property type="match status" value="1"/>
</dbReference>
<dbReference type="GO" id="GO:0003941">
    <property type="term" value="F:L-serine ammonia-lyase activity"/>
    <property type="evidence" value="ECO:0007669"/>
    <property type="project" value="TreeGrafter"/>
</dbReference>
<evidence type="ECO:0000256" key="8">
    <source>
        <dbReference type="ARBA" id="ARBA00031427"/>
    </source>
</evidence>
<dbReference type="GO" id="GO:0006567">
    <property type="term" value="P:L-threonine catabolic process"/>
    <property type="evidence" value="ECO:0007669"/>
    <property type="project" value="TreeGrafter"/>
</dbReference>
<dbReference type="EC" id="4.3.1.19" evidence="4"/>
<evidence type="ECO:0000256" key="3">
    <source>
        <dbReference type="ARBA" id="ARBA00010869"/>
    </source>
</evidence>
<dbReference type="InterPro" id="IPR001926">
    <property type="entry name" value="TrpB-like_PALP"/>
</dbReference>
<proteinExistence type="inferred from homology"/>
<protein>
    <recommendedName>
        <fullName evidence="4">threonine ammonia-lyase</fullName>
        <ecNumber evidence="4">4.3.1.19</ecNumber>
    </recommendedName>
    <alternativeName>
        <fullName evidence="8">Threonine deaminase</fullName>
    </alternativeName>
</protein>
<keyword evidence="5" id="KW-0663">Pyridoxal phosphate</keyword>
<dbReference type="Proteomes" id="UP000239494">
    <property type="component" value="Unassembled WGS sequence"/>
</dbReference>
<dbReference type="GO" id="GO:0009097">
    <property type="term" value="P:isoleucine biosynthetic process"/>
    <property type="evidence" value="ECO:0007669"/>
    <property type="project" value="TreeGrafter"/>
</dbReference>
<accession>A0A2T0T6S8</accession>
<comment type="caution">
    <text evidence="10">The sequence shown here is derived from an EMBL/GenBank/DDBJ whole genome shotgun (WGS) entry which is preliminary data.</text>
</comment>
<comment type="catalytic activity">
    <reaction evidence="1">
        <text>L-threonine = 2-oxobutanoate + NH4(+)</text>
        <dbReference type="Rhea" id="RHEA:22108"/>
        <dbReference type="ChEBI" id="CHEBI:16763"/>
        <dbReference type="ChEBI" id="CHEBI:28938"/>
        <dbReference type="ChEBI" id="CHEBI:57926"/>
        <dbReference type="EC" id="4.3.1.19"/>
    </reaction>
</comment>
<name>A0A2T0T6S8_9PSEU</name>
<evidence type="ECO:0000256" key="6">
    <source>
        <dbReference type="ARBA" id="ARBA00023239"/>
    </source>
</evidence>
<comment type="cofactor">
    <cofactor evidence="2">
        <name>pyridoxal 5'-phosphate</name>
        <dbReference type="ChEBI" id="CHEBI:597326"/>
    </cofactor>
</comment>
<dbReference type="Pfam" id="PF00291">
    <property type="entry name" value="PALP"/>
    <property type="match status" value="1"/>
</dbReference>
<evidence type="ECO:0000313" key="10">
    <source>
        <dbReference type="EMBL" id="PRY41343.1"/>
    </source>
</evidence>
<keyword evidence="6" id="KW-0456">Lyase</keyword>
<dbReference type="FunFam" id="3.40.50.1100:FF:000005">
    <property type="entry name" value="Threonine dehydratase catabolic"/>
    <property type="match status" value="1"/>
</dbReference>
<dbReference type="NCBIfam" id="NF006094">
    <property type="entry name" value="PRK08246.1"/>
    <property type="match status" value="1"/>
</dbReference>
<dbReference type="InterPro" id="IPR036052">
    <property type="entry name" value="TrpB-like_PALP_sf"/>
</dbReference>
<dbReference type="GO" id="GO:0006565">
    <property type="term" value="P:L-serine catabolic process"/>
    <property type="evidence" value="ECO:0007669"/>
    <property type="project" value="TreeGrafter"/>
</dbReference>
<evidence type="ECO:0000256" key="2">
    <source>
        <dbReference type="ARBA" id="ARBA00001933"/>
    </source>
</evidence>
<evidence type="ECO:0000256" key="1">
    <source>
        <dbReference type="ARBA" id="ARBA00001274"/>
    </source>
</evidence>
<evidence type="ECO:0000256" key="5">
    <source>
        <dbReference type="ARBA" id="ARBA00022898"/>
    </source>
</evidence>
<evidence type="ECO:0000256" key="7">
    <source>
        <dbReference type="ARBA" id="ARBA00025527"/>
    </source>
</evidence>
<dbReference type="EMBL" id="PVTF01000005">
    <property type="protein sequence ID" value="PRY41343.1"/>
    <property type="molecule type" value="Genomic_DNA"/>
</dbReference>
<dbReference type="AlphaFoldDB" id="A0A2T0T6S8"/>
<dbReference type="SUPFAM" id="SSF53686">
    <property type="entry name" value="Tryptophan synthase beta subunit-like PLP-dependent enzymes"/>
    <property type="match status" value="1"/>
</dbReference>
<evidence type="ECO:0000313" key="11">
    <source>
        <dbReference type="Proteomes" id="UP000239494"/>
    </source>
</evidence>
<organism evidence="10 11">
    <name type="scientific">Umezawaea tangerina</name>
    <dbReference type="NCBI Taxonomy" id="84725"/>
    <lineage>
        <taxon>Bacteria</taxon>
        <taxon>Bacillati</taxon>
        <taxon>Actinomycetota</taxon>
        <taxon>Actinomycetes</taxon>
        <taxon>Pseudonocardiales</taxon>
        <taxon>Pseudonocardiaceae</taxon>
        <taxon>Umezawaea</taxon>
    </lineage>
</organism>
<evidence type="ECO:0000259" key="9">
    <source>
        <dbReference type="Pfam" id="PF00291"/>
    </source>
</evidence>